<dbReference type="EMBL" id="CM018031">
    <property type="protein sequence ID" value="KAA8550059.1"/>
    <property type="molecule type" value="Genomic_DNA"/>
</dbReference>
<dbReference type="OrthoDB" id="1667202at2759"/>
<dbReference type="Proteomes" id="UP000325577">
    <property type="component" value="Linkage Group LG0"/>
</dbReference>
<dbReference type="AlphaFoldDB" id="A0A5J5C4I2"/>
<proteinExistence type="predicted"/>
<name>A0A5J5C4I2_9ASTE</name>
<accession>A0A5J5C4I2</accession>
<keyword evidence="2" id="KW-1185">Reference proteome</keyword>
<evidence type="ECO:0000313" key="1">
    <source>
        <dbReference type="EMBL" id="KAA8550059.1"/>
    </source>
</evidence>
<gene>
    <name evidence="1" type="ORF">F0562_001743</name>
</gene>
<evidence type="ECO:0000313" key="2">
    <source>
        <dbReference type="Proteomes" id="UP000325577"/>
    </source>
</evidence>
<sequence length="99" mass="10987">MEVRMALNRVIYAVVVLRITACRVFNTERLFGFRTPLGLLLTSSDGFGISNGRWDDRQWRGVEGPLIRQGSGRWRWSFALMNGCGDGVAATAGPLQSPE</sequence>
<reference evidence="1 2" key="1">
    <citation type="submission" date="2019-09" db="EMBL/GenBank/DDBJ databases">
        <title>A chromosome-level genome assembly of the Chinese tupelo Nyssa sinensis.</title>
        <authorList>
            <person name="Yang X."/>
            <person name="Kang M."/>
            <person name="Yang Y."/>
            <person name="Xiong H."/>
            <person name="Wang M."/>
            <person name="Zhang Z."/>
            <person name="Wang Z."/>
            <person name="Wu H."/>
            <person name="Ma T."/>
            <person name="Liu J."/>
            <person name="Xi Z."/>
        </authorList>
    </citation>
    <scope>NUCLEOTIDE SEQUENCE [LARGE SCALE GENOMIC DNA]</scope>
    <source>
        <strain evidence="1">J267</strain>
        <tissue evidence="1">Leaf</tissue>
    </source>
</reference>
<organism evidence="1 2">
    <name type="scientific">Nyssa sinensis</name>
    <dbReference type="NCBI Taxonomy" id="561372"/>
    <lineage>
        <taxon>Eukaryota</taxon>
        <taxon>Viridiplantae</taxon>
        <taxon>Streptophyta</taxon>
        <taxon>Embryophyta</taxon>
        <taxon>Tracheophyta</taxon>
        <taxon>Spermatophyta</taxon>
        <taxon>Magnoliopsida</taxon>
        <taxon>eudicotyledons</taxon>
        <taxon>Gunneridae</taxon>
        <taxon>Pentapetalae</taxon>
        <taxon>asterids</taxon>
        <taxon>Cornales</taxon>
        <taxon>Nyssaceae</taxon>
        <taxon>Nyssa</taxon>
    </lineage>
</organism>
<protein>
    <submittedName>
        <fullName evidence="1">Uncharacterized protein</fullName>
    </submittedName>
</protein>